<protein>
    <submittedName>
        <fullName evidence="1">Uncharacterized protein</fullName>
    </submittedName>
</protein>
<dbReference type="EMBL" id="CP043498">
    <property type="protein sequence ID" value="QFY61131.1"/>
    <property type="molecule type" value="Genomic_DNA"/>
</dbReference>
<reference evidence="1 2" key="1">
    <citation type="submission" date="2019-08" db="EMBL/GenBank/DDBJ databases">
        <title>Prosopis cineraria nodule microbiome.</title>
        <authorList>
            <person name="Ali R."/>
            <person name="Chaluvadi S.R."/>
            <person name="Wang X."/>
        </authorList>
    </citation>
    <scope>NUCLEOTIDE SEQUENCE [LARGE SCALE GENOMIC DNA]</scope>
    <source>
        <strain evidence="1 2">BG7</strain>
    </source>
</reference>
<sequence>MTDSHSKSRQRAEIAFSSVQTQFFARSGAVEEHESVARARDAKTVRLREARLAKELADSLSTASARIVKR</sequence>
<accession>A0A5Q0CB73</accession>
<keyword evidence="2" id="KW-1185">Reference proteome</keyword>
<dbReference type="AlphaFoldDB" id="A0A5Q0CB73"/>
<dbReference type="KEGG" id="rgr:FZ934_12350"/>
<proteinExistence type="predicted"/>
<evidence type="ECO:0000313" key="2">
    <source>
        <dbReference type="Proteomes" id="UP000326881"/>
    </source>
</evidence>
<name>A0A5Q0CB73_9HYPH</name>
<organism evidence="1 2">
    <name type="scientific">Rhizobium grahamii</name>
    <dbReference type="NCBI Taxonomy" id="1120045"/>
    <lineage>
        <taxon>Bacteria</taxon>
        <taxon>Pseudomonadati</taxon>
        <taxon>Pseudomonadota</taxon>
        <taxon>Alphaproteobacteria</taxon>
        <taxon>Hyphomicrobiales</taxon>
        <taxon>Rhizobiaceae</taxon>
        <taxon>Rhizobium/Agrobacterium group</taxon>
        <taxon>Rhizobium</taxon>
    </lineage>
</organism>
<dbReference type="Proteomes" id="UP000326881">
    <property type="component" value="Chromosome"/>
</dbReference>
<evidence type="ECO:0000313" key="1">
    <source>
        <dbReference type="EMBL" id="QFY61131.1"/>
    </source>
</evidence>
<dbReference type="RefSeq" id="WP_246737795.1">
    <property type="nucleotide sequence ID" value="NZ_CP043498.1"/>
</dbReference>
<gene>
    <name evidence="1" type="ORF">FZ934_12350</name>
</gene>